<feature type="transmembrane region" description="Helical" evidence="3">
    <location>
        <begin position="274"/>
        <end position="291"/>
    </location>
</feature>
<organism evidence="4 5">
    <name type="scientific">Sphingomonas parva</name>
    <dbReference type="NCBI Taxonomy" id="2555898"/>
    <lineage>
        <taxon>Bacteria</taxon>
        <taxon>Pseudomonadati</taxon>
        <taxon>Pseudomonadota</taxon>
        <taxon>Alphaproteobacteria</taxon>
        <taxon>Sphingomonadales</taxon>
        <taxon>Sphingomonadaceae</taxon>
        <taxon>Sphingomonas</taxon>
    </lineage>
</organism>
<evidence type="ECO:0000256" key="3">
    <source>
        <dbReference type="SAM" id="Phobius"/>
    </source>
</evidence>
<dbReference type="Pfam" id="PF12412">
    <property type="entry name" value="DUF3667"/>
    <property type="match status" value="1"/>
</dbReference>
<sequence length="392" mass="43450">METGIEAVGEAVSGGLMARAVEPEAGEHHGGAGTCLNCGAALAGEFCHRCGQKAHVHRTLSAFGHDLLHGVLHFEGKIWRTLPMLAWHPGRLTRRYIEGERATFVSPLALFLFSVFLMFAIVNAMGGPFHVGSGSHSSPAEDRAKAEREYREDMANAQEELRTLDAELQGARAAGEPTTGVEQEIAGVRLEMKLAREAFDMQTRLANEEEARERSPSASRTAAKDSEAADANEIVSVDFTNAPRPIAWFEEGYKKAKENPKLLIYKLQSNAYKFSWALIPISLPFVWVLFLHRRRYRREYKAYDHVVFITYSIAFMSLGFVALTLLRPLPGSQAIAGFAILLGPPIHIYRQLRGAYALSRFSAAWRTMTLLFFSCITSMIFMTLLLALGLLG</sequence>
<dbReference type="AlphaFoldDB" id="A0A4Y8ZWS5"/>
<dbReference type="OrthoDB" id="9111327at2"/>
<keyword evidence="1" id="KW-0175">Coiled coil</keyword>
<name>A0A4Y8ZWS5_9SPHN</name>
<comment type="caution">
    <text evidence="4">The sequence shown here is derived from an EMBL/GenBank/DDBJ whole genome shotgun (WGS) entry which is preliminary data.</text>
</comment>
<keyword evidence="3" id="KW-0472">Membrane</keyword>
<feature type="coiled-coil region" evidence="1">
    <location>
        <begin position="140"/>
        <end position="174"/>
    </location>
</feature>
<feature type="transmembrane region" description="Helical" evidence="3">
    <location>
        <begin position="332"/>
        <end position="349"/>
    </location>
</feature>
<feature type="transmembrane region" description="Helical" evidence="3">
    <location>
        <begin position="303"/>
        <end position="326"/>
    </location>
</feature>
<gene>
    <name evidence="4" type="ORF">E2493_06555</name>
</gene>
<dbReference type="InterPro" id="IPR022134">
    <property type="entry name" value="DUF3667"/>
</dbReference>
<evidence type="ECO:0000256" key="2">
    <source>
        <dbReference type="SAM" id="MobiDB-lite"/>
    </source>
</evidence>
<feature type="transmembrane region" description="Helical" evidence="3">
    <location>
        <begin position="370"/>
        <end position="391"/>
    </location>
</feature>
<evidence type="ECO:0000313" key="4">
    <source>
        <dbReference type="EMBL" id="TFI59179.1"/>
    </source>
</evidence>
<proteinExistence type="predicted"/>
<keyword evidence="3" id="KW-1133">Transmembrane helix</keyword>
<feature type="region of interest" description="Disordered" evidence="2">
    <location>
        <begin position="206"/>
        <end position="229"/>
    </location>
</feature>
<reference evidence="4 5" key="1">
    <citation type="submission" date="2019-03" db="EMBL/GenBank/DDBJ databases">
        <title>Genome sequence of Sphingomonas sp. 17J27-24.</title>
        <authorList>
            <person name="Kim M."/>
            <person name="Maeng S."/>
            <person name="Sathiyaraj S."/>
        </authorList>
    </citation>
    <scope>NUCLEOTIDE SEQUENCE [LARGE SCALE GENOMIC DNA]</scope>
    <source>
        <strain evidence="4 5">17J27-24</strain>
    </source>
</reference>
<evidence type="ECO:0000256" key="1">
    <source>
        <dbReference type="SAM" id="Coils"/>
    </source>
</evidence>
<keyword evidence="3" id="KW-0812">Transmembrane</keyword>
<accession>A0A4Y8ZWS5</accession>
<protein>
    <submittedName>
        <fullName evidence="4">DUF3667 domain-containing protein</fullName>
    </submittedName>
</protein>
<dbReference type="EMBL" id="SPDV01000009">
    <property type="protein sequence ID" value="TFI59179.1"/>
    <property type="molecule type" value="Genomic_DNA"/>
</dbReference>
<feature type="transmembrane region" description="Helical" evidence="3">
    <location>
        <begin position="104"/>
        <end position="125"/>
    </location>
</feature>
<feature type="compositionally biased region" description="Basic and acidic residues" evidence="2">
    <location>
        <begin position="206"/>
        <end position="215"/>
    </location>
</feature>
<dbReference type="Proteomes" id="UP000298213">
    <property type="component" value="Unassembled WGS sequence"/>
</dbReference>
<keyword evidence="5" id="KW-1185">Reference proteome</keyword>
<evidence type="ECO:0000313" key="5">
    <source>
        <dbReference type="Proteomes" id="UP000298213"/>
    </source>
</evidence>